<reference evidence="8" key="1">
    <citation type="journal article" date="2015" name="Genome Announc.">
        <title>Draft Genome Sequences of Anaerolinea thermolimosa IMO-1, Bellilinea caldifistulae GOMI-1, Leptolinea tardivitalis YMTK-2, Levilinea saccharolytica KIBI-1, Longilinea arvoryzae KOME-1, Previously Described as Members of the Class Anaerolineae (Chloroflexi).</title>
        <authorList>
            <person name="Matsuura N."/>
            <person name="Tourlousse M.D."/>
            <person name="Ohashi A."/>
            <person name="Hugenholtz P."/>
            <person name="Sekiguchi Y."/>
        </authorList>
    </citation>
    <scope>NUCLEOTIDE SEQUENCE</scope>
    <source>
        <strain evidence="8">IMO-1</strain>
    </source>
</reference>
<keyword evidence="6" id="KW-0472">Membrane</keyword>
<evidence type="ECO:0000256" key="5">
    <source>
        <dbReference type="ARBA" id="ARBA00023284"/>
    </source>
</evidence>
<dbReference type="PROSITE" id="PS51352">
    <property type="entry name" value="THIOREDOXIN_2"/>
    <property type="match status" value="1"/>
</dbReference>
<keyword evidence="5" id="KW-0676">Redox-active center</keyword>
<evidence type="ECO:0000256" key="4">
    <source>
        <dbReference type="ARBA" id="ARBA00023157"/>
    </source>
</evidence>
<evidence type="ECO:0000256" key="3">
    <source>
        <dbReference type="ARBA" id="ARBA00023002"/>
    </source>
</evidence>
<dbReference type="Proteomes" id="UP000253922">
    <property type="component" value="Unassembled WGS sequence"/>
</dbReference>
<dbReference type="PANTHER" id="PTHR13887">
    <property type="entry name" value="GLUTATHIONE S-TRANSFERASE KAPPA"/>
    <property type="match status" value="1"/>
</dbReference>
<reference evidence="10" key="2">
    <citation type="submission" date="2015-07" db="EMBL/GenBank/DDBJ databases">
        <title>Draft Genome Sequences of Anaerolinea thermolimosa IMO-1, Bellilinea caldifistulae GOMI-1, Leptolinea tardivitalis YMTK-2, Levilinea saccharolytica KIBI-1,Longilinea arvoryzae KOME-1, Previously Described as Members of the Anaerolineaceae (Chloroflexi).</title>
        <authorList>
            <person name="Sekiguchi Y."/>
            <person name="Ohashi A."/>
            <person name="Matsuura N."/>
            <person name="Tourlousse M.D."/>
        </authorList>
    </citation>
    <scope>NUCLEOTIDE SEQUENCE [LARGE SCALE GENOMIC DNA]</scope>
    <source>
        <strain evidence="10">IMO-1</strain>
    </source>
</reference>
<protein>
    <submittedName>
        <fullName evidence="9">DsbA family protein</fullName>
    </submittedName>
    <submittedName>
        <fullName evidence="8">Protein-disulfide isomerase</fullName>
    </submittedName>
</protein>
<feature type="domain" description="Thioredoxin" evidence="7">
    <location>
        <begin position="69"/>
        <end position="252"/>
    </location>
</feature>
<dbReference type="PANTHER" id="PTHR13887:SF14">
    <property type="entry name" value="DISULFIDE BOND FORMATION PROTEIN D"/>
    <property type="match status" value="1"/>
</dbReference>
<dbReference type="Gene3D" id="3.40.30.10">
    <property type="entry name" value="Glutaredoxin"/>
    <property type="match status" value="1"/>
</dbReference>
<comment type="similarity">
    <text evidence="1">Belongs to the thioredoxin family. DsbA subfamily.</text>
</comment>
<dbReference type="GO" id="GO:0016853">
    <property type="term" value="F:isomerase activity"/>
    <property type="evidence" value="ECO:0007669"/>
    <property type="project" value="UniProtKB-KW"/>
</dbReference>
<keyword evidence="10" id="KW-1185">Reference proteome</keyword>
<keyword evidence="2" id="KW-0732">Signal</keyword>
<reference evidence="9 11" key="3">
    <citation type="journal article" date="2018" name="Nat. Biotechnol.">
        <title>A standardized bacterial taxonomy based on genome phylogeny substantially revises the tree of life.</title>
        <authorList>
            <person name="Parks D.H."/>
            <person name="Chuvochina M."/>
            <person name="Waite D.W."/>
            <person name="Rinke C."/>
            <person name="Skarshewski A."/>
            <person name="Chaumeil P.A."/>
            <person name="Hugenholtz P."/>
        </authorList>
    </citation>
    <scope>NUCLEOTIDE SEQUENCE [LARGE SCALE GENOMIC DNA]</scope>
    <source>
        <strain evidence="9">UBA8781</strain>
    </source>
</reference>
<organism evidence="9 11">
    <name type="scientific">Anaerolinea thermolimosa</name>
    <dbReference type="NCBI Taxonomy" id="229919"/>
    <lineage>
        <taxon>Bacteria</taxon>
        <taxon>Bacillati</taxon>
        <taxon>Chloroflexota</taxon>
        <taxon>Anaerolineae</taxon>
        <taxon>Anaerolineales</taxon>
        <taxon>Anaerolineaceae</taxon>
        <taxon>Anaerolinea</taxon>
    </lineage>
</organism>
<evidence type="ECO:0000313" key="11">
    <source>
        <dbReference type="Proteomes" id="UP000264141"/>
    </source>
</evidence>
<evidence type="ECO:0000313" key="10">
    <source>
        <dbReference type="Proteomes" id="UP000253922"/>
    </source>
</evidence>
<evidence type="ECO:0000256" key="2">
    <source>
        <dbReference type="ARBA" id="ARBA00022729"/>
    </source>
</evidence>
<dbReference type="InterPro" id="IPR036249">
    <property type="entry name" value="Thioredoxin-like_sf"/>
</dbReference>
<name>A0A3D1JFM0_9CHLR</name>
<dbReference type="Proteomes" id="UP000264141">
    <property type="component" value="Unassembled WGS sequence"/>
</dbReference>
<accession>A0A3D1JFM0</accession>
<keyword evidence="8" id="KW-0413">Isomerase</keyword>
<keyword evidence="3" id="KW-0560">Oxidoreductase</keyword>
<dbReference type="SUPFAM" id="SSF52833">
    <property type="entry name" value="Thioredoxin-like"/>
    <property type="match status" value="1"/>
</dbReference>
<dbReference type="InterPro" id="IPR013766">
    <property type="entry name" value="Thioredoxin_domain"/>
</dbReference>
<keyword evidence="4" id="KW-1015">Disulfide bond</keyword>
<sequence>MDTELPESSLPAGVPSETTAKPRRSLRWLYWLPLAFGLGMVLSYVLFSLPLRKQVNSLRIQLASAQAALEEQGAAPQQVKRYDVPLDNDPIYGPANAPITIIEFSDYECPFCRKWHNEVWPRIKTEYGDKVRLVYRDFPLYGLHANAESAALAANCAGEQGKYWEYNDALFATTERFSRDTYELLAAQLSLDVASFKTCMDEERYQNEIQADYQYAAELGISSTPTFFINGLALVGAQPYEVFKQVIDMELNGEIPK</sequence>
<keyword evidence="6" id="KW-0812">Transmembrane</keyword>
<dbReference type="STRING" id="229919.GCA_001050195_03122"/>
<evidence type="ECO:0000256" key="6">
    <source>
        <dbReference type="SAM" id="Phobius"/>
    </source>
</evidence>
<dbReference type="Pfam" id="PF13462">
    <property type="entry name" value="Thioredoxin_4"/>
    <property type="match status" value="1"/>
</dbReference>
<dbReference type="InterPro" id="IPR012336">
    <property type="entry name" value="Thioredoxin-like_fold"/>
</dbReference>
<feature type="transmembrane region" description="Helical" evidence="6">
    <location>
        <begin position="28"/>
        <end position="49"/>
    </location>
</feature>
<keyword evidence="6" id="KW-1133">Transmembrane helix</keyword>
<evidence type="ECO:0000259" key="7">
    <source>
        <dbReference type="PROSITE" id="PS51352"/>
    </source>
</evidence>
<dbReference type="OrthoDB" id="9784686at2"/>
<evidence type="ECO:0000313" key="9">
    <source>
        <dbReference type="EMBL" id="HCE17312.1"/>
    </source>
</evidence>
<proteinExistence type="inferred from homology"/>
<dbReference type="RefSeq" id="WP_062195767.1">
    <property type="nucleotide sequence ID" value="NZ_DF967966.1"/>
</dbReference>
<dbReference type="EMBL" id="DF967966">
    <property type="protein sequence ID" value="GAP08281.1"/>
    <property type="molecule type" value="Genomic_DNA"/>
</dbReference>
<dbReference type="EMBL" id="DPBP01000024">
    <property type="protein sequence ID" value="HCE17312.1"/>
    <property type="molecule type" value="Genomic_DNA"/>
</dbReference>
<dbReference type="AlphaFoldDB" id="A0A3D1JFM0"/>
<gene>
    <name evidence="8" type="ORF">ATHL_03183</name>
    <name evidence="9" type="ORF">DEQ80_05595</name>
</gene>
<evidence type="ECO:0000313" key="8">
    <source>
        <dbReference type="EMBL" id="GAP08281.1"/>
    </source>
</evidence>
<dbReference type="GO" id="GO:0016491">
    <property type="term" value="F:oxidoreductase activity"/>
    <property type="evidence" value="ECO:0007669"/>
    <property type="project" value="UniProtKB-KW"/>
</dbReference>
<evidence type="ECO:0000256" key="1">
    <source>
        <dbReference type="ARBA" id="ARBA00005791"/>
    </source>
</evidence>